<accession>A0A8T8E3J6</accession>
<dbReference type="AlphaFoldDB" id="A0A8T8E3J6"/>
<dbReference type="RefSeq" id="WP_204748491.1">
    <property type="nucleotide sequence ID" value="NZ_CP069188.1"/>
</dbReference>
<dbReference type="OrthoDB" id="350927at2157"/>
<dbReference type="Proteomes" id="UP000637819">
    <property type="component" value="Chromosome"/>
</dbReference>
<organism evidence="2 3">
    <name type="scientific">Haloterrigena salifodinae</name>
    <dbReference type="NCBI Taxonomy" id="2675099"/>
    <lineage>
        <taxon>Archaea</taxon>
        <taxon>Methanobacteriati</taxon>
        <taxon>Methanobacteriota</taxon>
        <taxon>Stenosarchaea group</taxon>
        <taxon>Halobacteria</taxon>
        <taxon>Halobacteriales</taxon>
        <taxon>Natrialbaceae</taxon>
        <taxon>Haloterrigena</taxon>
    </lineage>
</organism>
<protein>
    <submittedName>
        <fullName evidence="2">DUF1097 domain-containing protein</fullName>
    </submittedName>
</protein>
<feature type="transmembrane region" description="Helical" evidence="1">
    <location>
        <begin position="120"/>
        <end position="141"/>
    </location>
</feature>
<feature type="transmembrane region" description="Helical" evidence="1">
    <location>
        <begin position="148"/>
        <end position="168"/>
    </location>
</feature>
<dbReference type="GeneID" id="62874326"/>
<evidence type="ECO:0000313" key="3">
    <source>
        <dbReference type="Proteomes" id="UP000637819"/>
    </source>
</evidence>
<name>A0A8T8E3J6_9EURY</name>
<keyword evidence="1" id="KW-0472">Membrane</keyword>
<feature type="transmembrane region" description="Helical" evidence="1">
    <location>
        <begin position="37"/>
        <end position="57"/>
    </location>
</feature>
<proteinExistence type="predicted"/>
<feature type="transmembrane region" description="Helical" evidence="1">
    <location>
        <begin position="174"/>
        <end position="191"/>
    </location>
</feature>
<dbReference type="KEGG" id="hsal:JMJ58_04340"/>
<reference evidence="2 3" key="1">
    <citation type="submission" date="2021-01" db="EMBL/GenBank/DDBJ databases">
        <title>Genome Sequence and Methylation Pattern of Haloterrigena salifodinae BOL5-1, An Extremely Halophilic Archaeon from a Bolivian Salt Mine.</title>
        <authorList>
            <person name="DasSarma P."/>
            <person name="Anton B.P."/>
            <person name="DasSarma S.L."/>
            <person name="von Ehrenheim H.A.L."/>
            <person name="Martinez F.L."/>
            <person name="Guzman D."/>
            <person name="Roberts R.J."/>
            <person name="DasSarma S."/>
        </authorList>
    </citation>
    <scope>NUCLEOTIDE SEQUENCE [LARGE SCALE GENOMIC DNA]</scope>
    <source>
        <strain evidence="2 3">BOL5-1</strain>
    </source>
</reference>
<dbReference type="Pfam" id="PF06496">
    <property type="entry name" value="DUF1097"/>
    <property type="match status" value="1"/>
</dbReference>
<gene>
    <name evidence="2" type="ORF">JMJ58_04340</name>
</gene>
<evidence type="ECO:0000256" key="1">
    <source>
        <dbReference type="SAM" id="Phobius"/>
    </source>
</evidence>
<dbReference type="InterPro" id="IPR009476">
    <property type="entry name" value="DUF1097"/>
</dbReference>
<keyword evidence="1" id="KW-0812">Transmembrane</keyword>
<keyword evidence="1" id="KW-1133">Transmembrane helix</keyword>
<evidence type="ECO:0000313" key="2">
    <source>
        <dbReference type="EMBL" id="QRV16133.1"/>
    </source>
</evidence>
<keyword evidence="3" id="KW-1185">Reference proteome</keyword>
<sequence length="200" mass="20954">MSDTEDISISDWLVVSLRSEERTVMSRRQSPRLETRIANWNDTWALAVVFGLASIPWTYGFVAGLHVPLWPSFIASGSFYAAGTGLNGLVRGYASNLVGIIYAAATLAVVNTYLGGGVVALSLVVGVFMFLASLHEFVPVLSFTPGGFFGYATMFSVSAADAAAFGIAGLPGETLAAIVSMFIGAVIGLVTDEVSSIVGE</sequence>
<dbReference type="EMBL" id="CP069188">
    <property type="protein sequence ID" value="QRV16133.1"/>
    <property type="molecule type" value="Genomic_DNA"/>
</dbReference>